<evidence type="ECO:0000259" key="5">
    <source>
        <dbReference type="Pfam" id="PF00501"/>
    </source>
</evidence>
<evidence type="ECO:0000256" key="2">
    <source>
        <dbReference type="ARBA" id="ARBA00022598"/>
    </source>
</evidence>
<evidence type="ECO:0000313" key="7">
    <source>
        <dbReference type="Proteomes" id="UP000193922"/>
    </source>
</evidence>
<dbReference type="GO" id="GO:0035336">
    <property type="term" value="P:long-chain fatty-acyl-CoA metabolic process"/>
    <property type="evidence" value="ECO:0007669"/>
    <property type="project" value="TreeGrafter"/>
</dbReference>
<gene>
    <name evidence="6" type="ORF">DL89DRAFT_269090</name>
</gene>
<dbReference type="SUPFAM" id="SSF56801">
    <property type="entry name" value="Acetyl-CoA synthetase-like"/>
    <property type="match status" value="1"/>
</dbReference>
<comment type="caution">
    <text evidence="6">The sequence shown here is derived from an EMBL/GenBank/DDBJ whole genome shotgun (WGS) entry which is preliminary data.</text>
</comment>
<dbReference type="OrthoDB" id="2265020at2759"/>
<proteinExistence type="inferred from homology"/>
<evidence type="ECO:0000256" key="4">
    <source>
        <dbReference type="ARBA" id="ARBA00022840"/>
    </source>
</evidence>
<comment type="similarity">
    <text evidence="1">Belongs to the ATP-dependent AMP-binding enzyme family.</text>
</comment>
<dbReference type="STRING" id="61395.A0A1Y1W3N3"/>
<dbReference type="GO" id="GO:0005811">
    <property type="term" value="C:lipid droplet"/>
    <property type="evidence" value="ECO:0007669"/>
    <property type="project" value="TreeGrafter"/>
</dbReference>
<feature type="domain" description="AMP-dependent synthetase/ligase" evidence="5">
    <location>
        <begin position="20"/>
        <end position="105"/>
    </location>
</feature>
<evidence type="ECO:0000256" key="1">
    <source>
        <dbReference type="ARBA" id="ARBA00006432"/>
    </source>
</evidence>
<keyword evidence="3" id="KW-0547">Nucleotide-binding</keyword>
<protein>
    <submittedName>
        <fullName evidence="6">Acetyl-CoA synthetase-like protein</fullName>
    </submittedName>
</protein>
<dbReference type="GO" id="GO:0005783">
    <property type="term" value="C:endoplasmic reticulum"/>
    <property type="evidence" value="ECO:0007669"/>
    <property type="project" value="TreeGrafter"/>
</dbReference>
<dbReference type="RefSeq" id="XP_040741751.1">
    <property type="nucleotide sequence ID" value="XM_040888150.1"/>
</dbReference>
<dbReference type="GO" id="GO:0005886">
    <property type="term" value="C:plasma membrane"/>
    <property type="evidence" value="ECO:0007669"/>
    <property type="project" value="TreeGrafter"/>
</dbReference>
<dbReference type="EMBL" id="MCFD01000011">
    <property type="protein sequence ID" value="ORX67905.1"/>
    <property type="molecule type" value="Genomic_DNA"/>
</dbReference>
<sequence>MQNSLPHSWLDWLVFNKVKRVLGGRLRYALSGGSSISRETQKLLSNESSGVIAVQSPETFCLQRTGAVVPNMDIKLVSVPEAEYYACNGVGEIWVRGPAVALGYLCPENVCKPVCATTADGWYRTGDIARWHADGQFEVIDRIKNIQKLANGEYVAIEKLEAVYKTSIYAANVCVDVQPDQRQPMAVTVVQLGESLGFSPDSKIHDLCNDPRIQEHIFSSLLEAAAAHGFLRTETVFGCIIDPDSWTPENGLLTAAAKLHRARIRQRLARQIDAAYLLHKPSV</sequence>
<dbReference type="Proteomes" id="UP000193922">
    <property type="component" value="Unassembled WGS sequence"/>
</dbReference>
<evidence type="ECO:0000256" key="3">
    <source>
        <dbReference type="ARBA" id="ARBA00022741"/>
    </source>
</evidence>
<dbReference type="AlphaFoldDB" id="A0A1Y1W3N3"/>
<dbReference type="GeneID" id="63804798"/>
<keyword evidence="7" id="KW-1185">Reference proteome</keyword>
<dbReference type="Gene3D" id="3.40.50.12780">
    <property type="entry name" value="N-terminal domain of ligase-like"/>
    <property type="match status" value="1"/>
</dbReference>
<dbReference type="PANTHER" id="PTHR43272:SF83">
    <property type="entry name" value="ACYL-COA SYNTHETASE LONG-CHAIN, ISOFORM J"/>
    <property type="match status" value="1"/>
</dbReference>
<dbReference type="InterPro" id="IPR042099">
    <property type="entry name" value="ANL_N_sf"/>
</dbReference>
<keyword evidence="2" id="KW-0436">Ligase</keyword>
<reference evidence="6 7" key="1">
    <citation type="submission" date="2016-07" db="EMBL/GenBank/DDBJ databases">
        <title>Pervasive Adenine N6-methylation of Active Genes in Fungi.</title>
        <authorList>
            <consortium name="DOE Joint Genome Institute"/>
            <person name="Mondo S.J."/>
            <person name="Dannebaum R.O."/>
            <person name="Kuo R.C."/>
            <person name="Labutti K."/>
            <person name="Haridas S."/>
            <person name="Kuo A."/>
            <person name="Salamov A."/>
            <person name="Ahrendt S.R."/>
            <person name="Lipzen A."/>
            <person name="Sullivan W."/>
            <person name="Andreopoulos W.B."/>
            <person name="Clum A."/>
            <person name="Lindquist E."/>
            <person name="Daum C."/>
            <person name="Ramamoorthy G.K."/>
            <person name="Gryganskyi A."/>
            <person name="Culley D."/>
            <person name="Magnuson J.K."/>
            <person name="James T.Y."/>
            <person name="O'Malley M.A."/>
            <person name="Stajich J.E."/>
            <person name="Spatafora J.W."/>
            <person name="Visel A."/>
            <person name="Grigoriev I.V."/>
        </authorList>
    </citation>
    <scope>NUCLEOTIDE SEQUENCE [LARGE SCALE GENOMIC DNA]</scope>
    <source>
        <strain evidence="6 7">ATCC 12442</strain>
    </source>
</reference>
<name>A0A1Y1W3N3_9FUNG</name>
<dbReference type="InterPro" id="IPR000873">
    <property type="entry name" value="AMP-dep_synth/lig_dom"/>
</dbReference>
<dbReference type="PANTHER" id="PTHR43272">
    <property type="entry name" value="LONG-CHAIN-FATTY-ACID--COA LIGASE"/>
    <property type="match status" value="1"/>
</dbReference>
<dbReference type="GO" id="GO:0005524">
    <property type="term" value="F:ATP binding"/>
    <property type="evidence" value="ECO:0007669"/>
    <property type="project" value="UniProtKB-KW"/>
</dbReference>
<organism evidence="6 7">
    <name type="scientific">Linderina pennispora</name>
    <dbReference type="NCBI Taxonomy" id="61395"/>
    <lineage>
        <taxon>Eukaryota</taxon>
        <taxon>Fungi</taxon>
        <taxon>Fungi incertae sedis</taxon>
        <taxon>Zoopagomycota</taxon>
        <taxon>Kickxellomycotina</taxon>
        <taxon>Kickxellomycetes</taxon>
        <taxon>Kickxellales</taxon>
        <taxon>Kickxellaceae</taxon>
        <taxon>Linderina</taxon>
    </lineage>
</organism>
<evidence type="ECO:0000313" key="6">
    <source>
        <dbReference type="EMBL" id="ORX67905.1"/>
    </source>
</evidence>
<keyword evidence="4" id="KW-0067">ATP-binding</keyword>
<dbReference type="Pfam" id="PF00501">
    <property type="entry name" value="AMP-binding"/>
    <property type="match status" value="1"/>
</dbReference>
<dbReference type="GO" id="GO:0004467">
    <property type="term" value="F:long-chain fatty acid-CoA ligase activity"/>
    <property type="evidence" value="ECO:0007669"/>
    <property type="project" value="TreeGrafter"/>
</dbReference>
<accession>A0A1Y1W3N3</accession>